<dbReference type="GO" id="GO:0008137">
    <property type="term" value="F:NADH dehydrogenase (ubiquinone) activity"/>
    <property type="evidence" value="ECO:0007669"/>
    <property type="project" value="InterPro"/>
</dbReference>
<dbReference type="InterPro" id="IPR010218">
    <property type="entry name" value="NADH_DH_suC"/>
</dbReference>
<dbReference type="Gene3D" id="3.30.460.80">
    <property type="entry name" value="NADH:ubiquinone oxidoreductase, 30kDa subunit"/>
    <property type="match status" value="1"/>
</dbReference>
<dbReference type="EMBL" id="UINC01001303">
    <property type="protein sequence ID" value="SUZ77084.1"/>
    <property type="molecule type" value="Genomic_DNA"/>
</dbReference>
<keyword evidence="2" id="KW-0813">Transport</keyword>
<dbReference type="SUPFAM" id="SSF143243">
    <property type="entry name" value="Nqo5-like"/>
    <property type="match status" value="1"/>
</dbReference>
<name>A0A381QDY4_9ZZZZ</name>
<protein>
    <recommendedName>
        <fullName evidence="3">NADH:ubiquinone oxidoreductase 30kDa subunit domain-containing protein</fullName>
    </recommendedName>
</protein>
<sequence>MKAESIAAVCQGLKQRPEFKFDLLNSLTAVDYIDHYEVVYHLTSLPMNASAVLKSRVGMGRTEASVPSVVSIWRGADYQEREVWDLMGIRFDGHPNHKRIMLWEGFPGHPLRKDYVTYDQSIVNAFPSISKNAKSGE</sequence>
<dbReference type="InterPro" id="IPR037232">
    <property type="entry name" value="NADH_quin_OxRdtase_su_C/D-like"/>
</dbReference>
<dbReference type="Pfam" id="PF00329">
    <property type="entry name" value="Complex1_30kDa"/>
    <property type="match status" value="1"/>
</dbReference>
<evidence type="ECO:0000256" key="1">
    <source>
        <dbReference type="ARBA" id="ARBA00007569"/>
    </source>
</evidence>
<feature type="domain" description="NADH:ubiquinone oxidoreductase 30kDa subunit" evidence="3">
    <location>
        <begin position="2"/>
        <end position="118"/>
    </location>
</feature>
<reference evidence="4" key="1">
    <citation type="submission" date="2018-05" db="EMBL/GenBank/DDBJ databases">
        <authorList>
            <person name="Lanie J.A."/>
            <person name="Ng W.-L."/>
            <person name="Kazmierczak K.M."/>
            <person name="Andrzejewski T.M."/>
            <person name="Davidsen T.M."/>
            <person name="Wayne K.J."/>
            <person name="Tettelin H."/>
            <person name="Glass J.I."/>
            <person name="Rusch D."/>
            <person name="Podicherti R."/>
            <person name="Tsui H.-C.T."/>
            <person name="Winkler M.E."/>
        </authorList>
    </citation>
    <scope>NUCLEOTIDE SEQUENCE</scope>
</reference>
<gene>
    <name evidence="4" type="ORF">METZ01_LOCUS29938</name>
</gene>
<dbReference type="InterPro" id="IPR001268">
    <property type="entry name" value="NADH_UbQ_OxRdtase_30kDa_su"/>
</dbReference>
<dbReference type="PROSITE" id="PS00542">
    <property type="entry name" value="COMPLEX1_30K"/>
    <property type="match status" value="1"/>
</dbReference>
<evidence type="ECO:0000256" key="2">
    <source>
        <dbReference type="ARBA" id="ARBA00022448"/>
    </source>
</evidence>
<evidence type="ECO:0000259" key="3">
    <source>
        <dbReference type="Pfam" id="PF00329"/>
    </source>
</evidence>
<dbReference type="GO" id="GO:0016651">
    <property type="term" value="F:oxidoreductase activity, acting on NAD(P)H"/>
    <property type="evidence" value="ECO:0007669"/>
    <property type="project" value="InterPro"/>
</dbReference>
<accession>A0A381QDY4</accession>
<dbReference type="NCBIfam" id="TIGR01961">
    <property type="entry name" value="NuoC_fam"/>
    <property type="match status" value="1"/>
</dbReference>
<organism evidence="4">
    <name type="scientific">marine metagenome</name>
    <dbReference type="NCBI Taxonomy" id="408172"/>
    <lineage>
        <taxon>unclassified sequences</taxon>
        <taxon>metagenomes</taxon>
        <taxon>ecological metagenomes</taxon>
    </lineage>
</organism>
<evidence type="ECO:0000313" key="4">
    <source>
        <dbReference type="EMBL" id="SUZ77084.1"/>
    </source>
</evidence>
<dbReference type="PANTHER" id="PTHR10884">
    <property type="entry name" value="NADH DEHYDROGENASE UBIQUINONE IRON-SULFUR PROTEIN 3"/>
    <property type="match status" value="1"/>
</dbReference>
<dbReference type="InterPro" id="IPR020396">
    <property type="entry name" value="NADH_UbQ_OxRdtase_CS"/>
</dbReference>
<comment type="similarity">
    <text evidence="1">Belongs to the complex I 30 kDa subunit family.</text>
</comment>
<dbReference type="PANTHER" id="PTHR10884:SF14">
    <property type="entry name" value="NADH DEHYDROGENASE [UBIQUINONE] IRON-SULFUR PROTEIN 3, MITOCHONDRIAL"/>
    <property type="match status" value="1"/>
</dbReference>
<proteinExistence type="inferred from homology"/>
<dbReference type="AlphaFoldDB" id="A0A381QDY4"/>